<gene>
    <name evidence="2" type="ORF">MAM_04226</name>
</gene>
<keyword evidence="3" id="KW-1185">Reference proteome</keyword>
<dbReference type="HOGENOM" id="CLU_003560_1_0_1"/>
<dbReference type="InterPro" id="IPR029021">
    <property type="entry name" value="Prot-tyrosine_phosphatase-like"/>
</dbReference>
<dbReference type="OrthoDB" id="273181at2759"/>
<dbReference type="InterPro" id="IPR053239">
    <property type="entry name" value="Dual_spec_PTase"/>
</dbReference>
<dbReference type="STRING" id="1081103.A0A0B2WWP1"/>
<evidence type="ECO:0000313" key="2">
    <source>
        <dbReference type="EMBL" id="KHN97837.1"/>
    </source>
</evidence>
<dbReference type="PANTHER" id="PTHR47550:SF1">
    <property type="entry name" value="DUAL SPECIFICITY PROTEIN PHOSPHATASE PPS1"/>
    <property type="match status" value="1"/>
</dbReference>
<dbReference type="Proteomes" id="UP000030816">
    <property type="component" value="Unassembled WGS sequence"/>
</dbReference>
<organism evidence="2 3">
    <name type="scientific">Metarhizium album (strain ARSEF 1941)</name>
    <dbReference type="NCBI Taxonomy" id="1081103"/>
    <lineage>
        <taxon>Eukaryota</taxon>
        <taxon>Fungi</taxon>
        <taxon>Dikarya</taxon>
        <taxon>Ascomycota</taxon>
        <taxon>Pezizomycotina</taxon>
        <taxon>Sordariomycetes</taxon>
        <taxon>Hypocreomycetidae</taxon>
        <taxon>Hypocreales</taxon>
        <taxon>Clavicipitaceae</taxon>
        <taxon>Metarhizium</taxon>
    </lineage>
</organism>
<evidence type="ECO:0000313" key="3">
    <source>
        <dbReference type="Proteomes" id="UP000030816"/>
    </source>
</evidence>
<dbReference type="EMBL" id="AZHE01000009">
    <property type="protein sequence ID" value="KHN97837.1"/>
    <property type="molecule type" value="Genomic_DNA"/>
</dbReference>
<dbReference type="GeneID" id="63738681"/>
<protein>
    <submittedName>
        <fullName evidence="2">Uncharacterized protein</fullName>
    </submittedName>
</protein>
<dbReference type="SUPFAM" id="SSF52799">
    <property type="entry name" value="(Phosphotyrosine protein) phosphatases II"/>
    <property type="match status" value="2"/>
</dbReference>
<evidence type="ECO:0000256" key="1">
    <source>
        <dbReference type="SAM" id="MobiDB-lite"/>
    </source>
</evidence>
<proteinExistence type="predicted"/>
<dbReference type="PANTHER" id="PTHR47550">
    <property type="entry name" value="DUAL SPECIFICITY PROTEIN PHOSPHATASE PPS1"/>
    <property type="match status" value="1"/>
</dbReference>
<feature type="region of interest" description="Disordered" evidence="1">
    <location>
        <begin position="1"/>
        <end position="73"/>
    </location>
</feature>
<dbReference type="Gene3D" id="3.90.190.10">
    <property type="entry name" value="Protein tyrosine phosphatase superfamily"/>
    <property type="match status" value="1"/>
</dbReference>
<dbReference type="GO" id="GO:0033260">
    <property type="term" value="P:nuclear DNA replication"/>
    <property type="evidence" value="ECO:0007669"/>
    <property type="project" value="TreeGrafter"/>
</dbReference>
<name>A0A0B2WWP1_METAS</name>
<dbReference type="GO" id="GO:0008138">
    <property type="term" value="F:protein tyrosine/serine/threonine phosphatase activity"/>
    <property type="evidence" value="ECO:0007669"/>
    <property type="project" value="TreeGrafter"/>
</dbReference>
<sequence>MAAIALPRPIPPHGAGSDIDGPITPPHSLEDVNRQVQSQRCPAPLPNKHIPVCPTGPPKADDTNTPPVSPKGSVEALSQQSLLFPPDHYVRMEADNLCIFELDACQVGRAIDFASRQPLPSPEVMFPWLHGLHPKNHLQQAFFMGPKRSARNPPTCSRGILLVKANGDLSTARLKGAVAPDEFLQPGPCPRFIEPDPEEGFSVRNFQIQTAKAALVSDVIVYGETPAENKKVAWEVAAAQLLQRQSQSGQRGHITEYNTFICTSPFSDFEDAHSDIVAIDSDGGVTGKVLDFIQQERTEMWDMTRASEISLNVFMGPTPEPDSPEEKIFHILIECSDLGHLNPGALQRLAELKDEPTTRFHFDFPSSGSILPPTWSHDEADGIIETCKWIYHLSHGIRPDIGAHDENAAPSTASYTFGTLEPRKVLIHCADGYTESTMLGIAYLSYSTGQPVSNAWLQLHTSIGRNFFAYPTDVALLTAIAPRLLKDSPACVGYSLEQITNLLRDEPRWLPGLDGSFPSRILDYLYLGNLGHANNPDLLSELGIGQILSVGETASWRDGDLEKWGSDNVYVVQGVQDNGIDPLTDEFPGCLEFIVVS</sequence>
<dbReference type="GO" id="GO:0005634">
    <property type="term" value="C:nucleus"/>
    <property type="evidence" value="ECO:0007669"/>
    <property type="project" value="GOC"/>
</dbReference>
<reference evidence="2 3" key="1">
    <citation type="journal article" date="2014" name="Proc. Natl. Acad. Sci. U.S.A.">
        <title>Trajectory and genomic determinants of fungal-pathogen speciation and host adaptation.</title>
        <authorList>
            <person name="Hu X."/>
            <person name="Xiao G."/>
            <person name="Zheng P."/>
            <person name="Shang Y."/>
            <person name="Su Y."/>
            <person name="Zhang X."/>
            <person name="Liu X."/>
            <person name="Zhan S."/>
            <person name="St Leger R.J."/>
            <person name="Wang C."/>
        </authorList>
    </citation>
    <scope>NUCLEOTIDE SEQUENCE [LARGE SCALE GENOMIC DNA]</scope>
    <source>
        <strain evidence="2 3">ARSEF 1941</strain>
    </source>
</reference>
<accession>A0A0B2WWP1</accession>
<dbReference type="RefSeq" id="XP_040678903.1">
    <property type="nucleotide sequence ID" value="XM_040823024.1"/>
</dbReference>
<dbReference type="AlphaFoldDB" id="A0A0B2WWP1"/>
<comment type="caution">
    <text evidence="2">The sequence shown here is derived from an EMBL/GenBank/DDBJ whole genome shotgun (WGS) entry which is preliminary data.</text>
</comment>